<keyword evidence="5" id="KW-1185">Reference proteome</keyword>
<evidence type="ECO:0000259" key="3">
    <source>
        <dbReference type="PROSITE" id="PS50966"/>
    </source>
</evidence>
<feature type="compositionally biased region" description="Basic residues" evidence="2">
    <location>
        <begin position="135"/>
        <end position="148"/>
    </location>
</feature>
<dbReference type="PANTHER" id="PTHR31973:SF197">
    <property type="entry name" value="SWIM-TYPE DOMAIN-CONTAINING PROTEIN"/>
    <property type="match status" value="1"/>
</dbReference>
<name>A0A444ZM20_ARAHY</name>
<evidence type="ECO:0000313" key="4">
    <source>
        <dbReference type="EMBL" id="RYR15204.1"/>
    </source>
</evidence>
<keyword evidence="1" id="KW-0863">Zinc-finger</keyword>
<proteinExistence type="predicted"/>
<accession>A0A444ZM20</accession>
<feature type="domain" description="SWIM-type" evidence="3">
    <location>
        <begin position="58"/>
        <end position="90"/>
    </location>
</feature>
<sequence length="223" mass="25515">MRTITKNKVKLASHVGKLPRVVQSRLDKIRKESKNWMPVWTRDDDYEKFEVHGYPTNMVVDLGKRLCICQFWMLTGMPCVHACAALARVNRRPEDFCHKWLTMDSYRDTYAHYINSLPRQNLWEKSESNRPQAPKTKKKTGPLTKKRRKDTDKGNEGSKKFKPNGVLKRQLKPFTCKYYLQKGHTKRGCPKKRAADVAAALVAAAAAADAAKTKSNAQRNVAP</sequence>
<dbReference type="EMBL" id="SDMP01000014">
    <property type="protein sequence ID" value="RYR15204.1"/>
    <property type="molecule type" value="Genomic_DNA"/>
</dbReference>
<evidence type="ECO:0000313" key="5">
    <source>
        <dbReference type="Proteomes" id="UP000289738"/>
    </source>
</evidence>
<dbReference type="STRING" id="3818.A0A444ZM20"/>
<gene>
    <name evidence="4" type="ORF">Ahy_B04g071927</name>
</gene>
<evidence type="ECO:0000256" key="1">
    <source>
        <dbReference type="PROSITE-ProRule" id="PRU00325"/>
    </source>
</evidence>
<dbReference type="InterPro" id="IPR007527">
    <property type="entry name" value="Znf_SWIM"/>
</dbReference>
<feature type="compositionally biased region" description="Basic and acidic residues" evidence="2">
    <location>
        <begin position="149"/>
        <end position="159"/>
    </location>
</feature>
<dbReference type="PANTHER" id="PTHR31973">
    <property type="entry name" value="POLYPROTEIN, PUTATIVE-RELATED"/>
    <property type="match status" value="1"/>
</dbReference>
<keyword evidence="1" id="KW-0479">Metal-binding</keyword>
<comment type="caution">
    <text evidence="4">The sequence shown here is derived from an EMBL/GenBank/DDBJ whole genome shotgun (WGS) entry which is preliminary data.</text>
</comment>
<protein>
    <recommendedName>
        <fullName evidence="3">SWIM-type domain-containing protein</fullName>
    </recommendedName>
</protein>
<keyword evidence="1" id="KW-0862">Zinc</keyword>
<reference evidence="4 5" key="1">
    <citation type="submission" date="2019-01" db="EMBL/GenBank/DDBJ databases">
        <title>Sequencing of cultivated peanut Arachis hypogaea provides insights into genome evolution and oil improvement.</title>
        <authorList>
            <person name="Chen X."/>
        </authorList>
    </citation>
    <scope>NUCLEOTIDE SEQUENCE [LARGE SCALE GENOMIC DNA]</scope>
    <source>
        <strain evidence="5">cv. Fuhuasheng</strain>
        <tissue evidence="4">Leaves</tissue>
    </source>
</reference>
<dbReference type="AlphaFoldDB" id="A0A444ZM20"/>
<dbReference type="GO" id="GO:0008270">
    <property type="term" value="F:zinc ion binding"/>
    <property type="evidence" value="ECO:0007669"/>
    <property type="project" value="UniProtKB-KW"/>
</dbReference>
<evidence type="ECO:0000256" key="2">
    <source>
        <dbReference type="SAM" id="MobiDB-lite"/>
    </source>
</evidence>
<dbReference type="Proteomes" id="UP000289738">
    <property type="component" value="Chromosome B04"/>
</dbReference>
<dbReference type="PROSITE" id="PS50966">
    <property type="entry name" value="ZF_SWIM"/>
    <property type="match status" value="1"/>
</dbReference>
<organism evidence="4 5">
    <name type="scientific">Arachis hypogaea</name>
    <name type="common">Peanut</name>
    <dbReference type="NCBI Taxonomy" id="3818"/>
    <lineage>
        <taxon>Eukaryota</taxon>
        <taxon>Viridiplantae</taxon>
        <taxon>Streptophyta</taxon>
        <taxon>Embryophyta</taxon>
        <taxon>Tracheophyta</taxon>
        <taxon>Spermatophyta</taxon>
        <taxon>Magnoliopsida</taxon>
        <taxon>eudicotyledons</taxon>
        <taxon>Gunneridae</taxon>
        <taxon>Pentapetalae</taxon>
        <taxon>rosids</taxon>
        <taxon>fabids</taxon>
        <taxon>Fabales</taxon>
        <taxon>Fabaceae</taxon>
        <taxon>Papilionoideae</taxon>
        <taxon>50 kb inversion clade</taxon>
        <taxon>dalbergioids sensu lato</taxon>
        <taxon>Dalbergieae</taxon>
        <taxon>Pterocarpus clade</taxon>
        <taxon>Arachis</taxon>
    </lineage>
</organism>
<feature type="region of interest" description="Disordered" evidence="2">
    <location>
        <begin position="122"/>
        <end position="164"/>
    </location>
</feature>